<name>A0A8H4INV3_9PEZI</name>
<evidence type="ECO:0000259" key="1">
    <source>
        <dbReference type="PROSITE" id="PS50181"/>
    </source>
</evidence>
<dbReference type="Proteomes" id="UP000572817">
    <property type="component" value="Unassembled WGS sequence"/>
</dbReference>
<proteinExistence type="predicted"/>
<dbReference type="PROSITE" id="PS50181">
    <property type="entry name" value="FBOX"/>
    <property type="match status" value="1"/>
</dbReference>
<sequence length="221" mass="24757">MANQQASLGSLPEEIILKIVKLVPKDGLTRLGTKDALFTLSLVNKKLRRIAAEQIFHTIRRTSPEAFVRLLHTQDCRILRRAGLQVYNCNCPLFIPSPYTGDVPEALNLTKHLTLRWTDLRLRVLRQEIRANISMDKAGIDSSVASQMLAILLTAKKLRFLTLCGGAAVFESLELQAEVMNAKFDTVMELHLHIGAKETFAAGSVRIFPNARITYDGVFRD</sequence>
<evidence type="ECO:0000313" key="2">
    <source>
        <dbReference type="EMBL" id="KAF4303679.1"/>
    </source>
</evidence>
<dbReference type="InterPro" id="IPR001810">
    <property type="entry name" value="F-box_dom"/>
</dbReference>
<organism evidence="2 3">
    <name type="scientific">Botryosphaeria dothidea</name>
    <dbReference type="NCBI Taxonomy" id="55169"/>
    <lineage>
        <taxon>Eukaryota</taxon>
        <taxon>Fungi</taxon>
        <taxon>Dikarya</taxon>
        <taxon>Ascomycota</taxon>
        <taxon>Pezizomycotina</taxon>
        <taxon>Dothideomycetes</taxon>
        <taxon>Dothideomycetes incertae sedis</taxon>
        <taxon>Botryosphaeriales</taxon>
        <taxon>Botryosphaeriaceae</taxon>
        <taxon>Botryosphaeria</taxon>
    </lineage>
</organism>
<comment type="caution">
    <text evidence="2">The sequence shown here is derived from an EMBL/GenBank/DDBJ whole genome shotgun (WGS) entry which is preliminary data.</text>
</comment>
<keyword evidence="3" id="KW-1185">Reference proteome</keyword>
<protein>
    <recommendedName>
        <fullName evidence="1">F-box domain-containing protein</fullName>
    </recommendedName>
</protein>
<gene>
    <name evidence="2" type="ORF">GTA08_BOTSDO08477</name>
</gene>
<feature type="domain" description="F-box" evidence="1">
    <location>
        <begin position="5"/>
        <end position="59"/>
    </location>
</feature>
<accession>A0A8H4INV3</accession>
<dbReference type="EMBL" id="WWBZ02000051">
    <property type="protein sequence ID" value="KAF4303679.1"/>
    <property type="molecule type" value="Genomic_DNA"/>
</dbReference>
<reference evidence="2" key="1">
    <citation type="submission" date="2020-04" db="EMBL/GenBank/DDBJ databases">
        <title>Genome Assembly and Annotation of Botryosphaeria dothidea sdau 11-99, a Latent Pathogen of Apple Fruit Ring Rot in China.</title>
        <authorList>
            <person name="Yu C."/>
            <person name="Diao Y."/>
            <person name="Lu Q."/>
            <person name="Zhao J."/>
            <person name="Cui S."/>
            <person name="Peng C."/>
            <person name="He B."/>
            <person name="Liu H."/>
        </authorList>
    </citation>
    <scope>NUCLEOTIDE SEQUENCE [LARGE SCALE GENOMIC DNA]</scope>
    <source>
        <strain evidence="2">Sdau11-99</strain>
    </source>
</reference>
<dbReference type="AlphaFoldDB" id="A0A8H4INV3"/>
<evidence type="ECO:0000313" key="3">
    <source>
        <dbReference type="Proteomes" id="UP000572817"/>
    </source>
</evidence>